<evidence type="ECO:0000313" key="2">
    <source>
        <dbReference type="EMBL" id="UOO93426.1"/>
    </source>
</evidence>
<sequence>MALYPAVVESYDGQRRRARIAIPGMTDGSNVYPEAELMYPLGDSHNDTEIEIEAGDIVYIDFLIQNDWRYPIIMGYRQPETGNLVGIRRWRQKRIELIADHVLIDCKTMEVTGDVTIKGLLSVLKTLTVALLTQLLSGLTVKGTMTNNDKDVGSTHKHNENGDGGGTTSPPI</sequence>
<protein>
    <submittedName>
        <fullName evidence="2">Uncharacterized protein</fullName>
    </submittedName>
</protein>
<feature type="compositionally biased region" description="Basic and acidic residues" evidence="1">
    <location>
        <begin position="148"/>
        <end position="161"/>
    </location>
</feature>
<evidence type="ECO:0000313" key="3">
    <source>
        <dbReference type="Proteomes" id="UP000832034"/>
    </source>
</evidence>
<gene>
    <name evidence="2" type="ORF">LVJ81_05190</name>
</gene>
<evidence type="ECO:0000256" key="1">
    <source>
        <dbReference type="SAM" id="MobiDB-lite"/>
    </source>
</evidence>
<keyword evidence="3" id="KW-1185">Reference proteome</keyword>
<dbReference type="EMBL" id="CP091512">
    <property type="protein sequence ID" value="UOO93426.1"/>
    <property type="molecule type" value="Genomic_DNA"/>
</dbReference>
<feature type="compositionally biased region" description="Gly residues" evidence="1">
    <location>
        <begin position="162"/>
        <end position="172"/>
    </location>
</feature>
<proteinExistence type="predicted"/>
<feature type="region of interest" description="Disordered" evidence="1">
    <location>
        <begin position="147"/>
        <end position="172"/>
    </location>
</feature>
<dbReference type="RefSeq" id="WP_019958909.1">
    <property type="nucleotide sequence ID" value="NZ_CP091512.1"/>
</dbReference>
<organism evidence="2 3">
    <name type="scientific">Vitreoscilla stercoraria</name>
    <dbReference type="NCBI Taxonomy" id="61"/>
    <lineage>
        <taxon>Bacteria</taxon>
        <taxon>Pseudomonadati</taxon>
        <taxon>Pseudomonadota</taxon>
        <taxon>Betaproteobacteria</taxon>
        <taxon>Neisseriales</taxon>
        <taxon>Neisseriaceae</taxon>
        <taxon>Vitreoscilla</taxon>
    </lineage>
</organism>
<reference evidence="2" key="1">
    <citation type="submission" date="2021-12" db="EMBL/GenBank/DDBJ databases">
        <authorList>
            <person name="Veyrier F.J."/>
        </authorList>
    </citation>
    <scope>NUCLEOTIDE SEQUENCE</scope>
    <source>
        <strain evidence="2">SAG 1488-6</strain>
    </source>
</reference>
<dbReference type="Proteomes" id="UP000832034">
    <property type="component" value="Chromosome"/>
</dbReference>
<name>A0ABY4EDQ5_VITST</name>
<reference evidence="2" key="2">
    <citation type="journal article" date="2022" name="Res Sq">
        <title>Evolution of multicellular longitudinally dividing oral cavity symbionts (Neisseriaceae).</title>
        <authorList>
            <person name="Nyongesa S."/>
            <person name="Weber P."/>
            <person name="Bernet E."/>
            <person name="Pullido F."/>
            <person name="Nieckarz M."/>
            <person name="Delaby M."/>
            <person name="Nieves C."/>
            <person name="Viehboeck T."/>
            <person name="Krause N."/>
            <person name="Rivera-Millot A."/>
            <person name="Nakamura A."/>
            <person name="Vischer N."/>
            <person name="VanNieuwenhze M."/>
            <person name="Brun Y."/>
            <person name="Cava F."/>
            <person name="Bulgheresi S."/>
            <person name="Veyrier F."/>
        </authorList>
    </citation>
    <scope>NUCLEOTIDE SEQUENCE</scope>
    <source>
        <strain evidence="2">SAG 1488-6</strain>
    </source>
</reference>
<accession>A0ABY4EDQ5</accession>